<protein>
    <submittedName>
        <fullName evidence="1">Uncharacterized protein</fullName>
    </submittedName>
</protein>
<name>L2GRH6_VAVCU</name>
<accession>L2GRH6</accession>
<dbReference type="HOGENOM" id="CLU_1887316_0_0_1"/>
<sequence length="135" mass="15721">MSKKSEKDDVVQICNDPYDDFAVIYKGHKYTLRPKYDIFTDLVGEKELYSYYTPVKRSGRRKRRSICDRNRVNKAHIDKLLSTVCDVPPPNRPGDECSLPSKDQKQHSDLVADAQLFLNCIKRMRMKHGASKREN</sequence>
<evidence type="ECO:0000313" key="1">
    <source>
        <dbReference type="EMBL" id="ELA46239.1"/>
    </source>
</evidence>
<reference evidence="2" key="1">
    <citation type="submission" date="2011-03" db="EMBL/GenBank/DDBJ databases">
        <title>The genome sequence of Vavraia culicis strain floridensis.</title>
        <authorList>
            <consortium name="The Broad Institute Genome Sequencing Platform"/>
            <person name="Cuomo C."/>
            <person name="Becnel J."/>
            <person name="Sanscrainte N."/>
            <person name="Young S.K."/>
            <person name="Zeng Q."/>
            <person name="Gargeya S."/>
            <person name="Fitzgerald M."/>
            <person name="Haas B."/>
            <person name="Abouelleil A."/>
            <person name="Alvarado L."/>
            <person name="Arachchi H.M."/>
            <person name="Berlin A."/>
            <person name="Chapman S.B."/>
            <person name="Gearin G."/>
            <person name="Goldberg J."/>
            <person name="Griggs A."/>
            <person name="Gujja S."/>
            <person name="Hansen M."/>
            <person name="Heiman D."/>
            <person name="Howarth C."/>
            <person name="Larimer J."/>
            <person name="Lui A."/>
            <person name="MacDonald P.J.P."/>
            <person name="McCowen C."/>
            <person name="Montmayeur A."/>
            <person name="Murphy C."/>
            <person name="Neiman D."/>
            <person name="Pearson M."/>
            <person name="Priest M."/>
            <person name="Roberts A."/>
            <person name="Saif S."/>
            <person name="Shea T."/>
            <person name="Sisk P."/>
            <person name="Stolte C."/>
            <person name="Sykes S."/>
            <person name="Wortman J."/>
            <person name="Nusbaum C."/>
            <person name="Birren B."/>
        </authorList>
    </citation>
    <scope>NUCLEOTIDE SEQUENCE [LARGE SCALE GENOMIC DNA]</scope>
    <source>
        <strain evidence="2">floridensis</strain>
    </source>
</reference>
<dbReference type="EMBL" id="GL877455">
    <property type="protein sequence ID" value="ELA46239.1"/>
    <property type="molecule type" value="Genomic_DNA"/>
</dbReference>
<proteinExistence type="predicted"/>
<keyword evidence="2" id="KW-1185">Reference proteome</keyword>
<organism evidence="1 2">
    <name type="scientific">Vavraia culicis (isolate floridensis)</name>
    <name type="common">Microsporidian parasite</name>
    <dbReference type="NCBI Taxonomy" id="948595"/>
    <lineage>
        <taxon>Eukaryota</taxon>
        <taxon>Fungi</taxon>
        <taxon>Fungi incertae sedis</taxon>
        <taxon>Microsporidia</taxon>
        <taxon>Pleistophoridae</taxon>
        <taxon>Vavraia</taxon>
    </lineage>
</organism>
<dbReference type="VEuPathDB" id="MicrosporidiaDB:VCUG_02285"/>
<dbReference type="Proteomes" id="UP000011081">
    <property type="component" value="Unassembled WGS sequence"/>
</dbReference>
<dbReference type="InParanoid" id="L2GRH6"/>
<dbReference type="RefSeq" id="XP_008075295.1">
    <property type="nucleotide sequence ID" value="XM_008077104.1"/>
</dbReference>
<dbReference type="AlphaFoldDB" id="L2GRH6"/>
<gene>
    <name evidence="1" type="ORF">VCUG_02285</name>
</gene>
<dbReference type="GeneID" id="19880149"/>
<evidence type="ECO:0000313" key="2">
    <source>
        <dbReference type="Proteomes" id="UP000011081"/>
    </source>
</evidence>